<organism evidence="6 7">
    <name type="scientific">Arabis alpina</name>
    <name type="common">Alpine rock-cress</name>
    <dbReference type="NCBI Taxonomy" id="50452"/>
    <lineage>
        <taxon>Eukaryota</taxon>
        <taxon>Viridiplantae</taxon>
        <taxon>Streptophyta</taxon>
        <taxon>Embryophyta</taxon>
        <taxon>Tracheophyta</taxon>
        <taxon>Spermatophyta</taxon>
        <taxon>Magnoliopsida</taxon>
        <taxon>eudicotyledons</taxon>
        <taxon>Gunneridae</taxon>
        <taxon>Pentapetalae</taxon>
        <taxon>rosids</taxon>
        <taxon>malvids</taxon>
        <taxon>Brassicales</taxon>
        <taxon>Brassicaceae</taxon>
        <taxon>Arabideae</taxon>
        <taxon>Arabis</taxon>
    </lineage>
</organism>
<dbReference type="InterPro" id="IPR006501">
    <property type="entry name" value="Pectinesterase_inhib_dom"/>
</dbReference>
<dbReference type="SUPFAM" id="SSF101148">
    <property type="entry name" value="Plant invertase/pectin methylesterase inhibitor"/>
    <property type="match status" value="1"/>
</dbReference>
<dbReference type="InterPro" id="IPR034086">
    <property type="entry name" value="PMEI_plant"/>
</dbReference>
<keyword evidence="1 4" id="KW-0732">Signal</keyword>
<dbReference type="EMBL" id="CM002872">
    <property type="protein sequence ID" value="KFK35537.1"/>
    <property type="molecule type" value="Genomic_DNA"/>
</dbReference>
<dbReference type="AlphaFoldDB" id="A0A087H085"/>
<evidence type="ECO:0000313" key="6">
    <source>
        <dbReference type="EMBL" id="KFK35537.1"/>
    </source>
</evidence>
<protein>
    <recommendedName>
        <fullName evidence="5">Pectinesterase inhibitor domain-containing protein</fullName>
    </recommendedName>
</protein>
<evidence type="ECO:0000256" key="3">
    <source>
        <dbReference type="ARBA" id="ARBA00038471"/>
    </source>
</evidence>
<dbReference type="eggNOG" id="ENOG502S6MD">
    <property type="taxonomic scope" value="Eukaryota"/>
</dbReference>
<dbReference type="PANTHER" id="PTHR36710:SF18">
    <property type="entry name" value="PECTINESTERASE INHIBITOR 5-RELATED"/>
    <property type="match status" value="1"/>
</dbReference>
<keyword evidence="2" id="KW-1015">Disulfide bond</keyword>
<dbReference type="InterPro" id="IPR035513">
    <property type="entry name" value="Invertase/methylesterase_inhib"/>
</dbReference>
<dbReference type="NCBIfam" id="TIGR01614">
    <property type="entry name" value="PME_inhib"/>
    <property type="match status" value="1"/>
</dbReference>
<dbReference type="FunFam" id="1.20.140.40:FF:000008">
    <property type="entry name" value="Invertase/pectin methylesterase inhibitor family protein"/>
    <property type="match status" value="1"/>
</dbReference>
<dbReference type="GO" id="GO:0046910">
    <property type="term" value="F:pectinesterase inhibitor activity"/>
    <property type="evidence" value="ECO:0007669"/>
    <property type="project" value="InterPro"/>
</dbReference>
<feature type="chain" id="PRO_5001822802" description="Pectinesterase inhibitor domain-containing protein" evidence="4">
    <location>
        <begin position="26"/>
        <end position="178"/>
    </location>
</feature>
<feature type="signal peptide" evidence="4">
    <location>
        <begin position="1"/>
        <end position="25"/>
    </location>
</feature>
<evidence type="ECO:0000256" key="4">
    <source>
        <dbReference type="SAM" id="SignalP"/>
    </source>
</evidence>
<evidence type="ECO:0000256" key="2">
    <source>
        <dbReference type="ARBA" id="ARBA00023157"/>
    </source>
</evidence>
<evidence type="ECO:0000259" key="5">
    <source>
        <dbReference type="SMART" id="SM00856"/>
    </source>
</evidence>
<accession>A0A087H085</accession>
<feature type="domain" description="Pectinesterase inhibitor" evidence="5">
    <location>
        <begin position="25"/>
        <end position="170"/>
    </location>
</feature>
<dbReference type="Gramene" id="KFK35537">
    <property type="protein sequence ID" value="KFK35537"/>
    <property type="gene ID" value="AALP_AA4G003400"/>
</dbReference>
<dbReference type="Proteomes" id="UP000029120">
    <property type="component" value="Chromosome 4"/>
</dbReference>
<proteinExistence type="inferred from homology"/>
<comment type="similarity">
    <text evidence="3">Belongs to the PMEI family.</text>
</comment>
<gene>
    <name evidence="6" type="ordered locus">AALP_Aa4g003400</name>
</gene>
<sequence length="178" mass="20212">MMKMIKFLVLTLTLVVISPPISIYADKILMARECHNARFPTTCMQCLESDPTSLHATPYGIAGIVINCLESHLHILTNNITELLVKKQKGDTTKSALVYCKKYLTAALKFLPYAKTSLKNGKYDMAGRTIAFALMFPIRCEDILETAKFEKFEYPEIYNQINLYGQLSDAAMRIIDRF</sequence>
<dbReference type="InterPro" id="IPR052421">
    <property type="entry name" value="PCW_Enzyme_Inhibitor"/>
</dbReference>
<dbReference type="OMA" id="CLESHLH"/>
<evidence type="ECO:0000313" key="7">
    <source>
        <dbReference type="Proteomes" id="UP000029120"/>
    </source>
</evidence>
<evidence type="ECO:0000256" key="1">
    <source>
        <dbReference type="ARBA" id="ARBA00022729"/>
    </source>
</evidence>
<name>A0A087H085_ARAAL</name>
<dbReference type="OrthoDB" id="1866975at2759"/>
<keyword evidence="7" id="KW-1185">Reference proteome</keyword>
<reference evidence="7" key="1">
    <citation type="journal article" date="2015" name="Nat. Plants">
        <title>Genome expansion of Arabis alpina linked with retrotransposition and reduced symmetric DNA methylation.</title>
        <authorList>
            <person name="Willing E.M."/>
            <person name="Rawat V."/>
            <person name="Mandakova T."/>
            <person name="Maumus F."/>
            <person name="James G.V."/>
            <person name="Nordstroem K.J."/>
            <person name="Becker C."/>
            <person name="Warthmann N."/>
            <person name="Chica C."/>
            <person name="Szarzynska B."/>
            <person name="Zytnicki M."/>
            <person name="Albani M.C."/>
            <person name="Kiefer C."/>
            <person name="Bergonzi S."/>
            <person name="Castaings L."/>
            <person name="Mateos J.L."/>
            <person name="Berns M.C."/>
            <person name="Bujdoso N."/>
            <person name="Piofczyk T."/>
            <person name="de Lorenzo L."/>
            <person name="Barrero-Sicilia C."/>
            <person name="Mateos I."/>
            <person name="Piednoel M."/>
            <person name="Hagmann J."/>
            <person name="Chen-Min-Tao R."/>
            <person name="Iglesias-Fernandez R."/>
            <person name="Schuster S.C."/>
            <person name="Alonso-Blanco C."/>
            <person name="Roudier F."/>
            <person name="Carbonero P."/>
            <person name="Paz-Ares J."/>
            <person name="Davis S.J."/>
            <person name="Pecinka A."/>
            <person name="Quesneville H."/>
            <person name="Colot V."/>
            <person name="Lysak M.A."/>
            <person name="Weigel D."/>
            <person name="Coupland G."/>
            <person name="Schneeberger K."/>
        </authorList>
    </citation>
    <scope>NUCLEOTIDE SEQUENCE [LARGE SCALE GENOMIC DNA]</scope>
    <source>
        <strain evidence="7">cv. Pajares</strain>
    </source>
</reference>
<dbReference type="PANTHER" id="PTHR36710">
    <property type="entry name" value="PECTINESTERASE INHIBITOR-LIKE"/>
    <property type="match status" value="1"/>
</dbReference>
<dbReference type="Pfam" id="PF04043">
    <property type="entry name" value="PMEI"/>
    <property type="match status" value="1"/>
</dbReference>
<dbReference type="CDD" id="cd15797">
    <property type="entry name" value="PMEI"/>
    <property type="match status" value="1"/>
</dbReference>
<dbReference type="Gene3D" id="1.20.140.40">
    <property type="entry name" value="Invertase/pectin methylesterase inhibitor family protein"/>
    <property type="match status" value="1"/>
</dbReference>
<dbReference type="SMART" id="SM00856">
    <property type="entry name" value="PMEI"/>
    <property type="match status" value="1"/>
</dbReference>